<sequence>MEGIPVLIQFTFLKKHLLESYQPNPNQYGRTIPPYFQHWDKVWLASNNIKTKTPTKKLSERWLGPFEVLKKIGSHADHLRLPHKWKSVHPVFHVSLLEPFKQSTIPNQHQFTPPPVLVE</sequence>
<dbReference type="PANTHER" id="PTHR46148">
    <property type="entry name" value="CHROMO DOMAIN-CONTAINING PROTEIN"/>
    <property type="match status" value="1"/>
</dbReference>
<dbReference type="EMBL" id="AVOT02006297">
    <property type="protein sequence ID" value="MBW0481216.1"/>
    <property type="molecule type" value="Genomic_DNA"/>
</dbReference>
<proteinExistence type="predicted"/>
<dbReference type="Proteomes" id="UP000765509">
    <property type="component" value="Unassembled WGS sequence"/>
</dbReference>
<protein>
    <recommendedName>
        <fullName evidence="1">Tf2-1-like SH3-like domain-containing protein</fullName>
    </recommendedName>
</protein>
<dbReference type="Pfam" id="PF24626">
    <property type="entry name" value="SH3_Tf2-1"/>
    <property type="match status" value="1"/>
</dbReference>
<evidence type="ECO:0000313" key="2">
    <source>
        <dbReference type="EMBL" id="MBW0481216.1"/>
    </source>
</evidence>
<organism evidence="2 3">
    <name type="scientific">Austropuccinia psidii MF-1</name>
    <dbReference type="NCBI Taxonomy" id="1389203"/>
    <lineage>
        <taxon>Eukaryota</taxon>
        <taxon>Fungi</taxon>
        <taxon>Dikarya</taxon>
        <taxon>Basidiomycota</taxon>
        <taxon>Pucciniomycotina</taxon>
        <taxon>Pucciniomycetes</taxon>
        <taxon>Pucciniales</taxon>
        <taxon>Sphaerophragmiaceae</taxon>
        <taxon>Austropuccinia</taxon>
    </lineage>
</organism>
<evidence type="ECO:0000313" key="3">
    <source>
        <dbReference type="Proteomes" id="UP000765509"/>
    </source>
</evidence>
<dbReference type="OrthoDB" id="2630497at2759"/>
<keyword evidence="3" id="KW-1185">Reference proteome</keyword>
<reference evidence="2" key="1">
    <citation type="submission" date="2021-03" db="EMBL/GenBank/DDBJ databases">
        <title>Draft genome sequence of rust myrtle Austropuccinia psidii MF-1, a brazilian biotype.</title>
        <authorList>
            <person name="Quecine M.C."/>
            <person name="Pachon D.M.R."/>
            <person name="Bonatelli M.L."/>
            <person name="Correr F.H."/>
            <person name="Franceschini L.M."/>
            <person name="Leite T.F."/>
            <person name="Margarido G.R.A."/>
            <person name="Almeida C.A."/>
            <person name="Ferrarezi J.A."/>
            <person name="Labate C.A."/>
        </authorList>
    </citation>
    <scope>NUCLEOTIDE SEQUENCE</scope>
    <source>
        <strain evidence="2">MF-1</strain>
    </source>
</reference>
<dbReference type="InterPro" id="IPR056924">
    <property type="entry name" value="SH3_Tf2-1"/>
</dbReference>
<gene>
    <name evidence="2" type="ORF">O181_020931</name>
</gene>
<feature type="domain" description="Tf2-1-like SH3-like" evidence="1">
    <location>
        <begin position="40"/>
        <end position="100"/>
    </location>
</feature>
<dbReference type="AlphaFoldDB" id="A0A9Q3CA00"/>
<comment type="caution">
    <text evidence="2">The sequence shown here is derived from an EMBL/GenBank/DDBJ whole genome shotgun (WGS) entry which is preliminary data.</text>
</comment>
<dbReference type="PANTHER" id="PTHR46148:SF52">
    <property type="entry name" value="OS04G0603800 PROTEIN"/>
    <property type="match status" value="1"/>
</dbReference>
<evidence type="ECO:0000259" key="1">
    <source>
        <dbReference type="Pfam" id="PF24626"/>
    </source>
</evidence>
<accession>A0A9Q3CA00</accession>
<name>A0A9Q3CA00_9BASI</name>